<keyword evidence="2" id="KW-1185">Reference proteome</keyword>
<gene>
    <name evidence="1" type="primary">RPO31_1</name>
    <name evidence="1" type="ORF">SCUCBS95973_002614</name>
</gene>
<accession>A0ABP0B8L8</accession>
<keyword evidence="1" id="KW-0240">DNA-directed RNA polymerase</keyword>
<keyword evidence="1" id="KW-0804">Transcription</keyword>
<organism evidence="1 2">
    <name type="scientific">Sporothrix curviconia</name>
    <dbReference type="NCBI Taxonomy" id="1260050"/>
    <lineage>
        <taxon>Eukaryota</taxon>
        <taxon>Fungi</taxon>
        <taxon>Dikarya</taxon>
        <taxon>Ascomycota</taxon>
        <taxon>Pezizomycotina</taxon>
        <taxon>Sordariomycetes</taxon>
        <taxon>Sordariomycetidae</taxon>
        <taxon>Ophiostomatales</taxon>
        <taxon>Ophiostomataceae</taxon>
        <taxon>Sporothrix</taxon>
    </lineage>
</organism>
<keyword evidence="1" id="KW-0548">Nucleotidyltransferase</keyword>
<dbReference type="EMBL" id="CAWUHB010000010">
    <property type="protein sequence ID" value="CAK7215837.1"/>
    <property type="molecule type" value="Genomic_DNA"/>
</dbReference>
<dbReference type="SUPFAM" id="SSF64484">
    <property type="entry name" value="beta and beta-prime subunits of DNA dependent RNA-polymerase"/>
    <property type="match status" value="1"/>
</dbReference>
<comment type="caution">
    <text evidence="1">The sequence shown here is derived from an EMBL/GenBank/DDBJ whole genome shotgun (WGS) entry which is preliminary data.</text>
</comment>
<evidence type="ECO:0000313" key="1">
    <source>
        <dbReference type="EMBL" id="CAK7215837.1"/>
    </source>
</evidence>
<evidence type="ECO:0000313" key="2">
    <source>
        <dbReference type="Proteomes" id="UP001642405"/>
    </source>
</evidence>
<sequence length="69" mass="7179">MAASGREAQVDTAIKRTETGFVARRFIKSPEDLSGQSAGAVGGDNKPEVGDGRALIDDQAHAINIVVGR</sequence>
<proteinExistence type="predicted"/>
<dbReference type="GO" id="GO:0000428">
    <property type="term" value="C:DNA-directed RNA polymerase complex"/>
    <property type="evidence" value="ECO:0007669"/>
    <property type="project" value="UniProtKB-KW"/>
</dbReference>
<name>A0ABP0B8L8_9PEZI</name>
<dbReference type="GO" id="GO:0003899">
    <property type="term" value="F:DNA-directed RNA polymerase activity"/>
    <property type="evidence" value="ECO:0007669"/>
    <property type="project" value="UniProtKB-EC"/>
</dbReference>
<dbReference type="Proteomes" id="UP001642405">
    <property type="component" value="Unassembled WGS sequence"/>
</dbReference>
<keyword evidence="1" id="KW-0808">Transferase</keyword>
<protein>
    <submittedName>
        <fullName evidence="1">DNA-directed RNA polymerase III subunit C1 (Rpo31)</fullName>
        <ecNumber evidence="1">2.7.7.6</ecNumber>
    </submittedName>
</protein>
<dbReference type="EC" id="2.7.7.6" evidence="1"/>
<reference evidence="1 2" key="1">
    <citation type="submission" date="2024-01" db="EMBL/GenBank/DDBJ databases">
        <authorList>
            <person name="Allen C."/>
            <person name="Tagirdzhanova G."/>
        </authorList>
    </citation>
    <scope>NUCLEOTIDE SEQUENCE [LARGE SCALE GENOMIC DNA]</scope>
</reference>